<dbReference type="PANTHER" id="PTHR46663:SF2">
    <property type="entry name" value="GGDEF DOMAIN-CONTAINING PROTEIN"/>
    <property type="match status" value="1"/>
</dbReference>
<dbReference type="InterPro" id="IPR043128">
    <property type="entry name" value="Rev_trsase/Diguanyl_cyclase"/>
</dbReference>
<dbReference type="InterPro" id="IPR000160">
    <property type="entry name" value="GGDEF_dom"/>
</dbReference>
<dbReference type="EMBL" id="CP036339">
    <property type="protein sequence ID" value="QDT73077.1"/>
    <property type="molecule type" value="Genomic_DNA"/>
</dbReference>
<dbReference type="Pfam" id="PF00990">
    <property type="entry name" value="GGDEF"/>
    <property type="match status" value="1"/>
</dbReference>
<dbReference type="RefSeq" id="WP_145432576.1">
    <property type="nucleotide sequence ID" value="NZ_CP036339.1"/>
</dbReference>
<dbReference type="SMART" id="SM00267">
    <property type="entry name" value="GGDEF"/>
    <property type="match status" value="1"/>
</dbReference>
<accession>A0A517TXI5</accession>
<dbReference type="CDD" id="cd01949">
    <property type="entry name" value="GGDEF"/>
    <property type="match status" value="1"/>
</dbReference>
<name>A0A517TXI5_9BACT</name>
<dbReference type="Proteomes" id="UP000317909">
    <property type="component" value="Chromosome"/>
</dbReference>
<reference evidence="3 4" key="1">
    <citation type="submission" date="2019-02" db="EMBL/GenBank/DDBJ databases">
        <title>Deep-cultivation of Planctomycetes and their phenomic and genomic characterization uncovers novel biology.</title>
        <authorList>
            <person name="Wiegand S."/>
            <person name="Jogler M."/>
            <person name="Boedeker C."/>
            <person name="Pinto D."/>
            <person name="Vollmers J."/>
            <person name="Rivas-Marin E."/>
            <person name="Kohn T."/>
            <person name="Peeters S.H."/>
            <person name="Heuer A."/>
            <person name="Rast P."/>
            <person name="Oberbeckmann S."/>
            <person name="Bunk B."/>
            <person name="Jeske O."/>
            <person name="Meyerdierks A."/>
            <person name="Storesund J.E."/>
            <person name="Kallscheuer N."/>
            <person name="Luecker S."/>
            <person name="Lage O.M."/>
            <person name="Pohl T."/>
            <person name="Merkel B.J."/>
            <person name="Hornburger P."/>
            <person name="Mueller R.-W."/>
            <person name="Bruemmer F."/>
            <person name="Labrenz M."/>
            <person name="Spormann A.M."/>
            <person name="Op den Camp H."/>
            <person name="Overmann J."/>
            <person name="Amann R."/>
            <person name="Jetten M.S.M."/>
            <person name="Mascher T."/>
            <person name="Medema M.H."/>
            <person name="Devos D.P."/>
            <person name="Kaster A.-K."/>
            <person name="Ovreas L."/>
            <person name="Rohde M."/>
            <person name="Galperin M.Y."/>
            <person name="Jogler C."/>
        </authorList>
    </citation>
    <scope>NUCLEOTIDE SEQUENCE [LARGE SCALE GENOMIC DNA]</scope>
    <source>
        <strain evidence="3 4">I41</strain>
    </source>
</reference>
<dbReference type="SUPFAM" id="SSF55073">
    <property type="entry name" value="Nucleotide cyclase"/>
    <property type="match status" value="1"/>
</dbReference>
<dbReference type="KEGG" id="llh:I41_22660"/>
<dbReference type="NCBIfam" id="TIGR00254">
    <property type="entry name" value="GGDEF"/>
    <property type="match status" value="1"/>
</dbReference>
<evidence type="ECO:0000256" key="1">
    <source>
        <dbReference type="SAM" id="MobiDB-lite"/>
    </source>
</evidence>
<dbReference type="InterPro" id="IPR052163">
    <property type="entry name" value="DGC-Regulatory_Protein"/>
</dbReference>
<dbReference type="InterPro" id="IPR029787">
    <property type="entry name" value="Nucleotide_cyclase"/>
</dbReference>
<dbReference type="OrthoDB" id="9762141at2"/>
<dbReference type="AlphaFoldDB" id="A0A517TXI5"/>
<dbReference type="PANTHER" id="PTHR46663">
    <property type="entry name" value="DIGUANYLATE CYCLASE DGCT-RELATED"/>
    <property type="match status" value="1"/>
</dbReference>
<gene>
    <name evidence="3" type="primary">yfiN</name>
    <name evidence="3" type="ORF">I41_22660</name>
</gene>
<dbReference type="PROSITE" id="PS50887">
    <property type="entry name" value="GGDEF"/>
    <property type="match status" value="1"/>
</dbReference>
<protein>
    <submittedName>
        <fullName evidence="3">Putative diguanylate cyclase YfiN</fullName>
        <ecNumber evidence="3">2.7.7.65</ecNumber>
    </submittedName>
</protein>
<proteinExistence type="predicted"/>
<evidence type="ECO:0000313" key="3">
    <source>
        <dbReference type="EMBL" id="QDT73077.1"/>
    </source>
</evidence>
<feature type="compositionally biased region" description="Polar residues" evidence="1">
    <location>
        <begin position="1"/>
        <end position="12"/>
    </location>
</feature>
<evidence type="ECO:0000259" key="2">
    <source>
        <dbReference type="PROSITE" id="PS50887"/>
    </source>
</evidence>
<feature type="region of interest" description="Disordered" evidence="1">
    <location>
        <begin position="1"/>
        <end position="40"/>
    </location>
</feature>
<feature type="domain" description="GGDEF" evidence="2">
    <location>
        <begin position="169"/>
        <end position="295"/>
    </location>
</feature>
<organism evidence="3 4">
    <name type="scientific">Lacipirellula limnantheis</name>
    <dbReference type="NCBI Taxonomy" id="2528024"/>
    <lineage>
        <taxon>Bacteria</taxon>
        <taxon>Pseudomonadati</taxon>
        <taxon>Planctomycetota</taxon>
        <taxon>Planctomycetia</taxon>
        <taxon>Pirellulales</taxon>
        <taxon>Lacipirellulaceae</taxon>
        <taxon>Lacipirellula</taxon>
    </lineage>
</organism>
<sequence>MPRISQTEPSQGRSHKEVTSNLLPSRPSDSHGPGQPEATLLFEPDGTIRASDATAARWLVWALSAGRSRPLTLSNVIGDELADVWRDQMFGTQCVDRLLAKVILPRFGSTPVEVEVRRLDGEAGPLAIALFFPLRRETPTPGDPLTGLPDRRAIASWVADTRDVTGPRPPFALLFLDLDQFKQVNDEHGHAIGDLALIELAERWKSAVRDGDLVARYGGDEFVILLKDIADREAAETIVERLRMATVAPIAAAGTTFRLSVTIGIVLSLSDEATLEHLIAVADEDMYARKRRRPK</sequence>
<dbReference type="Gene3D" id="3.30.70.270">
    <property type="match status" value="1"/>
</dbReference>
<dbReference type="EC" id="2.7.7.65" evidence="3"/>
<keyword evidence="3" id="KW-0808">Transferase</keyword>
<keyword evidence="4" id="KW-1185">Reference proteome</keyword>
<dbReference type="GO" id="GO:0052621">
    <property type="term" value="F:diguanylate cyclase activity"/>
    <property type="evidence" value="ECO:0007669"/>
    <property type="project" value="UniProtKB-EC"/>
</dbReference>
<keyword evidence="3" id="KW-0548">Nucleotidyltransferase</keyword>
<evidence type="ECO:0000313" key="4">
    <source>
        <dbReference type="Proteomes" id="UP000317909"/>
    </source>
</evidence>